<evidence type="ECO:0000259" key="4">
    <source>
        <dbReference type="PROSITE" id="PS50995"/>
    </source>
</evidence>
<keyword evidence="3" id="KW-0804">Transcription</keyword>
<evidence type="ECO:0000256" key="3">
    <source>
        <dbReference type="ARBA" id="ARBA00023163"/>
    </source>
</evidence>
<evidence type="ECO:0000256" key="2">
    <source>
        <dbReference type="ARBA" id="ARBA00023125"/>
    </source>
</evidence>
<organism evidence="5">
    <name type="scientific">Macrococcus psychrotolerans</name>
    <dbReference type="NCBI Taxonomy" id="3039389"/>
    <lineage>
        <taxon>Bacteria</taxon>
        <taxon>Bacillati</taxon>
        <taxon>Bacillota</taxon>
        <taxon>Bacilli</taxon>
        <taxon>Bacillales</taxon>
        <taxon>Staphylococcaceae</taxon>
        <taxon>Macrococcus</taxon>
    </lineage>
</organism>
<protein>
    <submittedName>
        <fullName evidence="5">MarR family transcriptional regulator</fullName>
    </submittedName>
</protein>
<gene>
    <name evidence="5" type="ORF">KYI10_00375</name>
    <name evidence="7" type="ORF">QA539_00480</name>
    <name evidence="6" type="ORF">QA541_00385</name>
</gene>
<dbReference type="AlphaFoldDB" id="A0AAT9P7G7"/>
<dbReference type="PANTHER" id="PTHR42756:SF1">
    <property type="entry name" value="TRANSCRIPTIONAL REPRESSOR OF EMRAB OPERON"/>
    <property type="match status" value="1"/>
</dbReference>
<dbReference type="EMBL" id="CP124577">
    <property type="protein sequence ID" value="WZE66754.1"/>
    <property type="molecule type" value="Genomic_DNA"/>
</dbReference>
<dbReference type="EMBL" id="CP124591">
    <property type="protein sequence ID" value="WZE71009.1"/>
    <property type="molecule type" value="Genomic_DNA"/>
</dbReference>
<accession>A0AAU6R995</accession>
<reference evidence="5" key="1">
    <citation type="submission" date="2021-07" db="EMBL/GenBank/DDBJ databases">
        <title>Prevalence and characterization of methicillin-resistant Macrococcus spp. in food producing animals and meat in Switzerland in 2019.</title>
        <authorList>
            <person name="Keller J.E."/>
            <person name="Schwendener S."/>
            <person name="Neuenschwander J."/>
            <person name="Overesch G."/>
            <person name="Perreten V."/>
        </authorList>
    </citation>
    <scope>NUCLEOTIDE SEQUENCE</scope>
    <source>
        <strain evidence="5">19Msa1099</strain>
    </source>
</reference>
<evidence type="ECO:0000313" key="5">
    <source>
        <dbReference type="EMBL" id="QYA32943.1"/>
    </source>
</evidence>
<reference evidence="6 8" key="2">
    <citation type="submission" date="2023-04" db="EMBL/GenBank/DDBJ databases">
        <title>Macrococci isolated from food, foodproducing animals, and human clinical materials.</title>
        <authorList>
            <person name="Maslanova I."/>
            <person name="Svec P."/>
            <person name="Sedlacek I."/>
            <person name="Novakova D."/>
            <person name="Keller J.E."/>
            <person name="Schwendener S."/>
            <person name="Finstrlova A."/>
            <person name="Botka T."/>
            <person name="Kovarovic V."/>
            <person name="Petras P."/>
            <person name="Perreten V."/>
            <person name="Pantucek R."/>
        </authorList>
    </citation>
    <scope>NUCLEOTIDE SEQUENCE</scope>
    <source>
        <strain evidence="7 8">CCM 8659</strain>
        <strain evidence="6">NRL/St 21/332</strain>
    </source>
</reference>
<dbReference type="Pfam" id="PF01047">
    <property type="entry name" value="MarR"/>
    <property type="match status" value="1"/>
</dbReference>
<dbReference type="RefSeq" id="WP_219493515.1">
    <property type="nucleotide sequence ID" value="NZ_CP124577.1"/>
</dbReference>
<dbReference type="InterPro" id="IPR000835">
    <property type="entry name" value="HTH_MarR-typ"/>
</dbReference>
<sequence>MEESNFFRLVHDGNQLSYKMISLFLKHFDHKLNISQVILLEYIKRNGHAKPSDIAKALGFTYGAITTMTNKLVEMEYVVRINHSGDRRVVMLNITETGLKVLEEAESVGKQVRNAVYDILSEEELKQMKQIQEKLLNHVASIKTL</sequence>
<dbReference type="GO" id="GO:0003677">
    <property type="term" value="F:DNA binding"/>
    <property type="evidence" value="ECO:0007669"/>
    <property type="project" value="UniProtKB-KW"/>
</dbReference>
<feature type="domain" description="HTH marR-type" evidence="4">
    <location>
        <begin position="3"/>
        <end position="137"/>
    </location>
</feature>
<dbReference type="GO" id="GO:0003700">
    <property type="term" value="F:DNA-binding transcription factor activity"/>
    <property type="evidence" value="ECO:0007669"/>
    <property type="project" value="InterPro"/>
</dbReference>
<proteinExistence type="predicted"/>
<dbReference type="Proteomes" id="UP001465447">
    <property type="component" value="Chromosome"/>
</dbReference>
<keyword evidence="2" id="KW-0238">DNA-binding</keyword>
<accession>A0AAT9P7G7</accession>
<keyword evidence="8" id="KW-1185">Reference proteome</keyword>
<evidence type="ECO:0000313" key="7">
    <source>
        <dbReference type="EMBL" id="WZE71009.1"/>
    </source>
</evidence>
<dbReference type="EMBL" id="CP079955">
    <property type="protein sequence ID" value="QYA32943.1"/>
    <property type="molecule type" value="Genomic_DNA"/>
</dbReference>
<evidence type="ECO:0000313" key="8">
    <source>
        <dbReference type="Proteomes" id="UP001465447"/>
    </source>
</evidence>
<dbReference type="SMART" id="SM00347">
    <property type="entry name" value="HTH_MARR"/>
    <property type="match status" value="1"/>
</dbReference>
<evidence type="ECO:0000313" key="6">
    <source>
        <dbReference type="EMBL" id="WZE66754.1"/>
    </source>
</evidence>
<dbReference type="PROSITE" id="PS50995">
    <property type="entry name" value="HTH_MARR_2"/>
    <property type="match status" value="1"/>
</dbReference>
<evidence type="ECO:0000256" key="1">
    <source>
        <dbReference type="ARBA" id="ARBA00023015"/>
    </source>
</evidence>
<dbReference type="PANTHER" id="PTHR42756">
    <property type="entry name" value="TRANSCRIPTIONAL REGULATOR, MARR"/>
    <property type="match status" value="1"/>
</dbReference>
<keyword evidence="1" id="KW-0805">Transcription regulation</keyword>
<name>A0AAT9P7G7_9STAP</name>